<dbReference type="Proteomes" id="UP000006101">
    <property type="component" value="Chromosome"/>
</dbReference>
<protein>
    <submittedName>
        <fullName evidence="2">Endoribonuclease L-PSP</fullName>
    </submittedName>
</protein>
<dbReference type="InterPro" id="IPR013813">
    <property type="entry name" value="Endoribo_LPSP/chorism_mut-like"/>
</dbReference>
<organism evidence="2 3">
    <name type="scientific">Candidatus Nitrosopumilus koreensis AR1</name>
    <dbReference type="NCBI Taxonomy" id="1229908"/>
    <lineage>
        <taxon>Archaea</taxon>
        <taxon>Nitrososphaerota</taxon>
        <taxon>Nitrososphaeria</taxon>
        <taxon>Nitrosopumilales</taxon>
        <taxon>Nitrosopumilaceae</taxon>
        <taxon>Nitrosopumilus</taxon>
    </lineage>
</organism>
<dbReference type="InterPro" id="IPR035959">
    <property type="entry name" value="RutC-like_sf"/>
</dbReference>
<dbReference type="STRING" id="1229908.NKOR_06515"/>
<dbReference type="GeneID" id="13725334"/>
<gene>
    <name evidence="2" type="ORF">NKOR_06515</name>
</gene>
<name>K0B7R8_9ARCH</name>
<dbReference type="CDD" id="cd02199">
    <property type="entry name" value="YjgF_YER057c_UK114_like_1"/>
    <property type="match status" value="1"/>
</dbReference>
<keyword evidence="3" id="KW-1185">Reference proteome</keyword>
<feature type="domain" description="Endoribonuclease L-PSP/chorismate mutase-like" evidence="1">
    <location>
        <begin position="4"/>
        <end position="143"/>
    </location>
</feature>
<dbReference type="PANTHER" id="PTHR43760:SF1">
    <property type="entry name" value="ENDORIBONUCLEASE L-PSP_CHORISMATE MUTASE-LIKE DOMAIN-CONTAINING PROTEIN"/>
    <property type="match status" value="1"/>
</dbReference>
<accession>K0B7R8</accession>
<dbReference type="SUPFAM" id="SSF55298">
    <property type="entry name" value="YjgF-like"/>
    <property type="match status" value="1"/>
</dbReference>
<sequence length="151" mass="16196">MSEEKLKELGIELPEAPVPAGNYIPAIKTGNLLFISGQIPLENGKVAYTGKVSDDNLETAQKSAKSCAINILAQIKREVGSLDKVTRVVRLSGFVNSVPEFSQQPKVINPASDLMFEVFGDNGKHSRIAVGVASLPLDSMTEIDAIVEISE</sequence>
<evidence type="ECO:0000259" key="1">
    <source>
        <dbReference type="Pfam" id="PF14588"/>
    </source>
</evidence>
<dbReference type="HOGENOM" id="CLU_104845_0_1_2"/>
<dbReference type="KEGG" id="nkr:NKOR_06515"/>
<dbReference type="EMBL" id="CP003842">
    <property type="protein sequence ID" value="AFS81182.1"/>
    <property type="molecule type" value="Genomic_DNA"/>
</dbReference>
<dbReference type="PATRIC" id="fig|1229908.8.peg.1421"/>
<evidence type="ECO:0000313" key="3">
    <source>
        <dbReference type="Proteomes" id="UP000006101"/>
    </source>
</evidence>
<dbReference type="PANTHER" id="PTHR43760">
    <property type="entry name" value="ENDORIBONUCLEASE-RELATED"/>
    <property type="match status" value="1"/>
</dbReference>
<dbReference type="Gene3D" id="3.30.1330.40">
    <property type="entry name" value="RutC-like"/>
    <property type="match status" value="1"/>
</dbReference>
<dbReference type="Pfam" id="PF14588">
    <property type="entry name" value="YjgF_endoribonc"/>
    <property type="match status" value="1"/>
</dbReference>
<dbReference type="RefSeq" id="WP_014963566.1">
    <property type="nucleotide sequence ID" value="NC_018655.1"/>
</dbReference>
<evidence type="ECO:0000313" key="2">
    <source>
        <dbReference type="EMBL" id="AFS81182.1"/>
    </source>
</evidence>
<proteinExistence type="predicted"/>
<reference evidence="2 3" key="1">
    <citation type="journal article" date="2012" name="J. Bacteriol.">
        <title>Draft Genome Sequence of an Ammonia-Oxidizing Archaeon, "Candidatus Nitrosopumilus koreensis" AR1, from Marine Sediment.</title>
        <authorList>
            <person name="Park S.J."/>
            <person name="Kim J.G."/>
            <person name="Jung M.Y."/>
            <person name="Kim S.J."/>
            <person name="Cha I.T."/>
            <person name="Kwon K."/>
            <person name="Lee J.H."/>
            <person name="Rhee S.K."/>
        </authorList>
    </citation>
    <scope>NUCLEOTIDE SEQUENCE [LARGE SCALE GENOMIC DNA]</scope>
    <source>
        <strain evidence="2 3">AR1</strain>
    </source>
</reference>
<dbReference type="AlphaFoldDB" id="K0B7R8"/>